<accession>A0A0D0GG26</accession>
<dbReference type="AlphaFoldDB" id="A0A0D0GG26"/>
<proteinExistence type="predicted"/>
<protein>
    <submittedName>
        <fullName evidence="2">Contig114, whole genome shotgun sequence</fullName>
    </submittedName>
</protein>
<reference evidence="2 3" key="1">
    <citation type="submission" date="2015-01" db="EMBL/GenBank/DDBJ databases">
        <title>Draft genome sequence of Pedobacter sp. NL19 isolated from sludge of an effluent treatment pond in an abandoned uranium mine.</title>
        <authorList>
            <person name="Santos T."/>
            <person name="Caetano T."/>
            <person name="Covas C."/>
            <person name="Cruz A."/>
            <person name="Mendo S."/>
        </authorList>
    </citation>
    <scope>NUCLEOTIDE SEQUENCE [LARGE SCALE GENOMIC DNA]</scope>
    <source>
        <strain evidence="2 3">NL19</strain>
    </source>
</reference>
<dbReference type="Pfam" id="PF00027">
    <property type="entry name" value="cNMP_binding"/>
    <property type="match status" value="1"/>
</dbReference>
<dbReference type="SUPFAM" id="SSF51206">
    <property type="entry name" value="cAMP-binding domain-like"/>
    <property type="match status" value="1"/>
</dbReference>
<dbReference type="CDD" id="cd00038">
    <property type="entry name" value="CAP_ED"/>
    <property type="match status" value="1"/>
</dbReference>
<dbReference type="PROSITE" id="PS50042">
    <property type="entry name" value="CNMP_BINDING_3"/>
    <property type="match status" value="1"/>
</dbReference>
<keyword evidence="3" id="KW-1185">Reference proteome</keyword>
<organism evidence="2 3">
    <name type="scientific">Pedobacter lusitanus</name>
    <dbReference type="NCBI Taxonomy" id="1503925"/>
    <lineage>
        <taxon>Bacteria</taxon>
        <taxon>Pseudomonadati</taxon>
        <taxon>Bacteroidota</taxon>
        <taxon>Sphingobacteriia</taxon>
        <taxon>Sphingobacteriales</taxon>
        <taxon>Sphingobacteriaceae</taxon>
        <taxon>Pedobacter</taxon>
    </lineage>
</organism>
<sequence>MITAFLRNFNVLTDTEINDFLSMGTIRQLQKGDFFISEGKFCKEVAFIRSGILRSFFSPESGEEITYCITFPGSLMTAYSAFITSLPTLENIQAISACELLVIQKNDIDKLTKSSMNWVKFFKIIAEQQYIELEKRLFLFQKEKAKKRYMDLLENQPAYVRQIPLQYLASYLGITPRHLSRLRKEIIF</sequence>
<dbReference type="RefSeq" id="WP_041885839.1">
    <property type="nucleotide sequence ID" value="NZ_CP157278.1"/>
</dbReference>
<dbReference type="EMBL" id="JXRA01000114">
    <property type="protein sequence ID" value="KIO75100.1"/>
    <property type="molecule type" value="Genomic_DNA"/>
</dbReference>
<dbReference type="Gene3D" id="2.60.120.10">
    <property type="entry name" value="Jelly Rolls"/>
    <property type="match status" value="1"/>
</dbReference>
<dbReference type="OrthoDB" id="758145at2"/>
<dbReference type="Proteomes" id="UP000032049">
    <property type="component" value="Unassembled WGS sequence"/>
</dbReference>
<feature type="domain" description="Cyclic nucleotide-binding" evidence="1">
    <location>
        <begin position="5"/>
        <end position="111"/>
    </location>
</feature>
<evidence type="ECO:0000313" key="2">
    <source>
        <dbReference type="EMBL" id="KIO75100.1"/>
    </source>
</evidence>
<dbReference type="InterPro" id="IPR018490">
    <property type="entry name" value="cNMP-bd_dom_sf"/>
</dbReference>
<comment type="caution">
    <text evidence="2">The sequence shown here is derived from an EMBL/GenBank/DDBJ whole genome shotgun (WGS) entry which is preliminary data.</text>
</comment>
<gene>
    <name evidence="2" type="ORF">TH53_22445</name>
</gene>
<dbReference type="STRING" id="1503925.TH53_22445"/>
<evidence type="ECO:0000259" key="1">
    <source>
        <dbReference type="PROSITE" id="PS50042"/>
    </source>
</evidence>
<name>A0A0D0GG26_9SPHI</name>
<dbReference type="InterPro" id="IPR000595">
    <property type="entry name" value="cNMP-bd_dom"/>
</dbReference>
<evidence type="ECO:0000313" key="3">
    <source>
        <dbReference type="Proteomes" id="UP000032049"/>
    </source>
</evidence>
<dbReference type="InterPro" id="IPR014710">
    <property type="entry name" value="RmlC-like_jellyroll"/>
</dbReference>